<evidence type="ECO:0000313" key="1">
    <source>
        <dbReference type="EMBL" id="GBO16232.1"/>
    </source>
</evidence>
<keyword evidence="2" id="KW-1185">Reference proteome</keyword>
<reference evidence="1 2" key="1">
    <citation type="journal article" date="2019" name="Sci. Rep.">
        <title>Orb-weaving spider Araneus ventricosus genome elucidates the spidroin gene catalogue.</title>
        <authorList>
            <person name="Kono N."/>
            <person name="Nakamura H."/>
            <person name="Ohtoshi R."/>
            <person name="Moran D.A.P."/>
            <person name="Shinohara A."/>
            <person name="Yoshida Y."/>
            <person name="Fujiwara M."/>
            <person name="Mori M."/>
            <person name="Tomita M."/>
            <person name="Arakawa K."/>
        </authorList>
    </citation>
    <scope>NUCLEOTIDE SEQUENCE [LARGE SCALE GENOMIC DNA]</scope>
</reference>
<sequence length="17" mass="1914">MYIVVTPSSVTTLPYNE</sequence>
<proteinExistence type="predicted"/>
<organism evidence="1 2">
    <name type="scientific">Araneus ventricosus</name>
    <name type="common">Orbweaver spider</name>
    <name type="synonym">Epeira ventricosa</name>
    <dbReference type="NCBI Taxonomy" id="182803"/>
    <lineage>
        <taxon>Eukaryota</taxon>
        <taxon>Metazoa</taxon>
        <taxon>Ecdysozoa</taxon>
        <taxon>Arthropoda</taxon>
        <taxon>Chelicerata</taxon>
        <taxon>Arachnida</taxon>
        <taxon>Araneae</taxon>
        <taxon>Araneomorphae</taxon>
        <taxon>Entelegynae</taxon>
        <taxon>Araneoidea</taxon>
        <taxon>Araneidae</taxon>
        <taxon>Araneus</taxon>
    </lineage>
</organism>
<evidence type="ECO:0000313" key="2">
    <source>
        <dbReference type="Proteomes" id="UP000499080"/>
    </source>
</evidence>
<gene>
    <name evidence="1" type="ORF">AVEN_85107_1</name>
</gene>
<dbReference type="Proteomes" id="UP000499080">
    <property type="component" value="Unassembled WGS sequence"/>
</dbReference>
<protein>
    <submittedName>
        <fullName evidence="1">Uncharacterized protein</fullName>
    </submittedName>
</protein>
<dbReference type="AlphaFoldDB" id="A0A4Y2UVI9"/>
<accession>A0A4Y2UVI9</accession>
<comment type="caution">
    <text evidence="1">The sequence shown here is derived from an EMBL/GenBank/DDBJ whole genome shotgun (WGS) entry which is preliminary data.</text>
</comment>
<dbReference type="EMBL" id="BGPR01040150">
    <property type="protein sequence ID" value="GBO16232.1"/>
    <property type="molecule type" value="Genomic_DNA"/>
</dbReference>
<feature type="non-terminal residue" evidence="1">
    <location>
        <position position="17"/>
    </location>
</feature>
<name>A0A4Y2UVI9_ARAVE</name>